<comment type="caution">
    <text evidence="12">The sequence shown here is derived from an EMBL/GenBank/DDBJ whole genome shotgun (WGS) entry which is preliminary data.</text>
</comment>
<evidence type="ECO:0000256" key="2">
    <source>
        <dbReference type="ARBA" id="ARBA00004273"/>
    </source>
</evidence>
<evidence type="ECO:0000313" key="12">
    <source>
        <dbReference type="EMBL" id="KAK7063020.1"/>
    </source>
</evidence>
<dbReference type="InterPro" id="IPR002060">
    <property type="entry name" value="Squ/phyt_synthse"/>
</dbReference>
<comment type="subcellular location">
    <subcellularLocation>
        <location evidence="2">Mitochondrion inner membrane</location>
    </subcellularLocation>
</comment>
<protein>
    <recommendedName>
        <fullName evidence="11">NADH dehydrogenase (ubiquinone) complex I, assembly factor 6</fullName>
        <ecNumber evidence="3">2.5.1.32</ecNumber>
    </recommendedName>
</protein>
<evidence type="ECO:0000256" key="4">
    <source>
        <dbReference type="ARBA" id="ARBA00022746"/>
    </source>
</evidence>
<evidence type="ECO:0000256" key="3">
    <source>
        <dbReference type="ARBA" id="ARBA00012396"/>
    </source>
</evidence>
<accession>A0AAN8WMN6</accession>
<dbReference type="EC" id="2.5.1.32" evidence="3"/>
<evidence type="ECO:0000256" key="7">
    <source>
        <dbReference type="ARBA" id="ARBA00023128"/>
    </source>
</evidence>
<evidence type="ECO:0000313" key="13">
    <source>
        <dbReference type="Proteomes" id="UP001381693"/>
    </source>
</evidence>
<proteinExistence type="inferred from homology"/>
<comment type="similarity">
    <text evidence="9">Belongs to the NDUFAF6 family.</text>
</comment>
<keyword evidence="7" id="KW-0496">Mitochondrion</keyword>
<keyword evidence="13" id="KW-1185">Reference proteome</keyword>
<sequence>MVDTTQYCLNIVKKYDYENFLSVLLLPGTSRAAAFAVRAFNVEIAQIQDVTSQALIAKMRLQFWRDTLDDIFHGKSPEQPVAIELQRAVAKYKLSKRWLSSLIDSREDHLENKPFESLQSVEDYSEKSNSVLYYLILQSLGVENVHADHVASHLGKAEGITRLIRGVPHLSSRRIVLLPQDVLMAHKVSQENIIRGSQDQNVKDVVFDIASTAHHHIEHVKDLMKSVPKNARIGLLSHVSVSSYLDALQQVHFDVFNPALQRRNNLLPVRLWWAKFKG</sequence>
<organism evidence="12 13">
    <name type="scientific">Halocaridina rubra</name>
    <name type="common">Hawaiian red shrimp</name>
    <dbReference type="NCBI Taxonomy" id="373956"/>
    <lineage>
        <taxon>Eukaryota</taxon>
        <taxon>Metazoa</taxon>
        <taxon>Ecdysozoa</taxon>
        <taxon>Arthropoda</taxon>
        <taxon>Crustacea</taxon>
        <taxon>Multicrustacea</taxon>
        <taxon>Malacostraca</taxon>
        <taxon>Eumalacostraca</taxon>
        <taxon>Eucarida</taxon>
        <taxon>Decapoda</taxon>
        <taxon>Pleocyemata</taxon>
        <taxon>Caridea</taxon>
        <taxon>Atyoidea</taxon>
        <taxon>Atyidae</taxon>
        <taxon>Halocaridina</taxon>
    </lineage>
</organism>
<evidence type="ECO:0000256" key="6">
    <source>
        <dbReference type="ARBA" id="ARBA00022946"/>
    </source>
</evidence>
<dbReference type="Gene3D" id="1.10.600.10">
    <property type="entry name" value="Farnesyl Diphosphate Synthase"/>
    <property type="match status" value="1"/>
</dbReference>
<dbReference type="AlphaFoldDB" id="A0AAN8WMN6"/>
<keyword evidence="6" id="KW-0809">Transit peptide</keyword>
<reference evidence="12 13" key="1">
    <citation type="submission" date="2023-11" db="EMBL/GenBank/DDBJ databases">
        <title>Halocaridina rubra genome assembly.</title>
        <authorList>
            <person name="Smith C."/>
        </authorList>
    </citation>
    <scope>NUCLEOTIDE SEQUENCE [LARGE SCALE GENOMIC DNA]</scope>
    <source>
        <strain evidence="12">EP-1</strain>
        <tissue evidence="12">Whole</tissue>
    </source>
</reference>
<keyword evidence="5" id="KW-0999">Mitochondrion inner membrane</keyword>
<evidence type="ECO:0000256" key="1">
    <source>
        <dbReference type="ARBA" id="ARBA00001805"/>
    </source>
</evidence>
<evidence type="ECO:0000256" key="9">
    <source>
        <dbReference type="ARBA" id="ARBA00038273"/>
    </source>
</evidence>
<comment type="catalytic activity">
    <reaction evidence="1">
        <text>2 (2E,6E,10E)-geranylgeranyl diphosphate = 15-cis-phytoene + 2 diphosphate</text>
        <dbReference type="Rhea" id="RHEA:34475"/>
        <dbReference type="ChEBI" id="CHEBI:27787"/>
        <dbReference type="ChEBI" id="CHEBI:33019"/>
        <dbReference type="ChEBI" id="CHEBI:58756"/>
        <dbReference type="EC" id="2.5.1.32"/>
    </reaction>
</comment>
<keyword evidence="4" id="KW-0125">Carotenoid biosynthesis</keyword>
<evidence type="ECO:0000256" key="8">
    <source>
        <dbReference type="ARBA" id="ARBA00023136"/>
    </source>
</evidence>
<dbReference type="GO" id="GO:0016117">
    <property type="term" value="P:carotenoid biosynthetic process"/>
    <property type="evidence" value="ECO:0007669"/>
    <property type="project" value="UniProtKB-KW"/>
</dbReference>
<dbReference type="PANTHER" id="PTHR31480">
    <property type="entry name" value="BIFUNCTIONAL LYCOPENE CYCLASE/PHYTOENE SYNTHASE"/>
    <property type="match status" value="1"/>
</dbReference>
<dbReference type="InterPro" id="IPR008949">
    <property type="entry name" value="Isoprenoid_synthase_dom_sf"/>
</dbReference>
<gene>
    <name evidence="12" type="primary">NDUFAF6</name>
    <name evidence="12" type="ORF">SK128_020623</name>
</gene>
<dbReference type="EMBL" id="JAXCGZ010020974">
    <property type="protein sequence ID" value="KAK7063020.1"/>
    <property type="molecule type" value="Genomic_DNA"/>
</dbReference>
<evidence type="ECO:0000256" key="10">
    <source>
        <dbReference type="ARBA" id="ARBA00056665"/>
    </source>
</evidence>
<dbReference type="SUPFAM" id="SSF48576">
    <property type="entry name" value="Terpenoid synthases"/>
    <property type="match status" value="1"/>
</dbReference>
<comment type="function">
    <text evidence="10">Involved in the assembly of mitochondrial NADH:ubiquinone oxidoreductase complex (complex I) at early stages. May play a role in the biogenesis of complex I subunit MT-ND1.</text>
</comment>
<dbReference type="GO" id="GO:0005743">
    <property type="term" value="C:mitochondrial inner membrane"/>
    <property type="evidence" value="ECO:0007669"/>
    <property type="project" value="UniProtKB-SubCell"/>
</dbReference>
<dbReference type="FunFam" id="1.10.600.10:FF:000013">
    <property type="entry name" value="NADH dehydrogenase (ubiquinone) complex I, assembly factor 6"/>
    <property type="match status" value="1"/>
</dbReference>
<evidence type="ECO:0000256" key="5">
    <source>
        <dbReference type="ARBA" id="ARBA00022792"/>
    </source>
</evidence>
<evidence type="ECO:0000256" key="11">
    <source>
        <dbReference type="ARBA" id="ARBA00069034"/>
    </source>
</evidence>
<dbReference type="Proteomes" id="UP001381693">
    <property type="component" value="Unassembled WGS sequence"/>
</dbReference>
<keyword evidence="8" id="KW-0472">Membrane</keyword>
<dbReference type="Pfam" id="PF00494">
    <property type="entry name" value="SQS_PSY"/>
    <property type="match status" value="1"/>
</dbReference>
<name>A0AAN8WMN6_HALRR</name>